<evidence type="ECO:0000313" key="2">
    <source>
        <dbReference type="EMBL" id="AMK12692.1"/>
    </source>
</evidence>
<dbReference type="GO" id="GO:0016787">
    <property type="term" value="F:hydrolase activity"/>
    <property type="evidence" value="ECO:0007669"/>
    <property type="project" value="InterPro"/>
</dbReference>
<name>A0A126QS42_9BACT</name>
<dbReference type="Pfam" id="PF00149">
    <property type="entry name" value="Metallophos"/>
    <property type="match status" value="1"/>
</dbReference>
<dbReference type="RefSeq" id="WP_066806528.1">
    <property type="nucleotide sequence ID" value="NZ_CP014206.1"/>
</dbReference>
<proteinExistence type="predicted"/>
<evidence type="ECO:0000313" key="3">
    <source>
        <dbReference type="EMBL" id="TDT91012.1"/>
    </source>
</evidence>
<feature type="domain" description="Calcineurin-like phosphoesterase" evidence="1">
    <location>
        <begin position="1"/>
        <end position="200"/>
    </location>
</feature>
<dbReference type="Gene3D" id="3.60.21.10">
    <property type="match status" value="1"/>
</dbReference>
<keyword evidence="4" id="KW-1185">Reference proteome</keyword>
<gene>
    <name evidence="2" type="ORF">AWY79_17055</name>
    <name evidence="3" type="ORF">EDC59_102447</name>
</gene>
<protein>
    <submittedName>
        <fullName evidence="3">Icc-related predicted phosphoesterase</fullName>
    </submittedName>
</protein>
<reference evidence="3 5" key="2">
    <citation type="submission" date="2019-03" db="EMBL/GenBank/DDBJ databases">
        <title>Genomic Encyclopedia of Type Strains, Phase IV (KMG-IV): sequencing the most valuable type-strain genomes for metagenomic binning, comparative biology and taxonomic classification.</title>
        <authorList>
            <person name="Goeker M."/>
        </authorList>
    </citation>
    <scope>NUCLEOTIDE SEQUENCE [LARGE SCALE GENOMIC DNA]</scope>
    <source>
        <strain evidence="3 5">DSM 101483</strain>
    </source>
</reference>
<dbReference type="Proteomes" id="UP000055611">
    <property type="component" value="Chromosome"/>
</dbReference>
<dbReference type="EMBL" id="CP014206">
    <property type="protein sequence ID" value="AMK12692.1"/>
    <property type="molecule type" value="Genomic_DNA"/>
</dbReference>
<dbReference type="Proteomes" id="UP000295506">
    <property type="component" value="Unassembled WGS sequence"/>
</dbReference>
<sequence>MKIIIVGDLHGDFQALNNLVESECPDIIFQVGDFGFLPGKYGWPPDDPPLRNGETRIYWCDGNHEDHQALSQFIESNNYEVAPNCFYQPRGAVLTLPDSRNVLFFGGAASGDTGDGMEGQDRYHSEVPQLADLDNIPSDRSIDIVVSHTAPMAFKIRQDPPLGYAKLPWLAKHHEETRVLLDEILHRHHPQQWYFGHFHIHQTGYNEGCRWTALAMPFDGGETWWTELGDG</sequence>
<dbReference type="InterPro" id="IPR004843">
    <property type="entry name" value="Calcineurin-like_PHP"/>
</dbReference>
<evidence type="ECO:0000259" key="1">
    <source>
        <dbReference type="Pfam" id="PF00149"/>
    </source>
</evidence>
<accession>A0A126QS42</accession>
<evidence type="ECO:0000313" key="4">
    <source>
        <dbReference type="Proteomes" id="UP000055611"/>
    </source>
</evidence>
<dbReference type="KEGG" id="dej:AWY79_17055"/>
<organism evidence="3 5">
    <name type="scientific">Pseudodesulfovibrio indicus</name>
    <dbReference type="NCBI Taxonomy" id="1716143"/>
    <lineage>
        <taxon>Bacteria</taxon>
        <taxon>Pseudomonadati</taxon>
        <taxon>Thermodesulfobacteriota</taxon>
        <taxon>Desulfovibrionia</taxon>
        <taxon>Desulfovibrionales</taxon>
        <taxon>Desulfovibrionaceae</taxon>
    </lineage>
</organism>
<dbReference type="SUPFAM" id="SSF56300">
    <property type="entry name" value="Metallo-dependent phosphatases"/>
    <property type="match status" value="1"/>
</dbReference>
<evidence type="ECO:0000313" key="5">
    <source>
        <dbReference type="Proteomes" id="UP000295506"/>
    </source>
</evidence>
<dbReference type="OrthoDB" id="5380150at2"/>
<dbReference type="AlphaFoldDB" id="A0A126QS42"/>
<dbReference type="EMBL" id="SOBK01000002">
    <property type="protein sequence ID" value="TDT91012.1"/>
    <property type="molecule type" value="Genomic_DNA"/>
</dbReference>
<dbReference type="InterPro" id="IPR029052">
    <property type="entry name" value="Metallo-depent_PP-like"/>
</dbReference>
<reference evidence="2 4" key="1">
    <citation type="journal article" date="2016" name="Front. Microbiol.">
        <title>Genome Sequence of the Piezophilic, Mesophilic Sulfate-Reducing Bacterium Desulfovibrio indicus J2T.</title>
        <authorList>
            <person name="Cao J."/>
            <person name="Maignien L."/>
            <person name="Shao Z."/>
            <person name="Alain K."/>
            <person name="Jebbar M."/>
        </authorList>
    </citation>
    <scope>NUCLEOTIDE SEQUENCE [LARGE SCALE GENOMIC DNA]</scope>
    <source>
        <strain evidence="2 4">J2</strain>
    </source>
</reference>